<reference evidence="2" key="1">
    <citation type="submission" date="2020-11" db="EMBL/GenBank/DDBJ databases">
        <authorList>
            <consortium name="DOE Joint Genome Institute"/>
            <person name="Ahrendt S."/>
            <person name="Riley R."/>
            <person name="Andreopoulos W."/>
            <person name="Labutti K."/>
            <person name="Pangilinan J."/>
            <person name="Ruiz-Duenas F.J."/>
            <person name="Barrasa J.M."/>
            <person name="Sanchez-Garcia M."/>
            <person name="Camarero S."/>
            <person name="Miyauchi S."/>
            <person name="Serrano A."/>
            <person name="Linde D."/>
            <person name="Babiker R."/>
            <person name="Drula E."/>
            <person name="Ayuso-Fernandez I."/>
            <person name="Pacheco R."/>
            <person name="Padilla G."/>
            <person name="Ferreira P."/>
            <person name="Barriuso J."/>
            <person name="Kellner H."/>
            <person name="Castanera R."/>
            <person name="Alfaro M."/>
            <person name="Ramirez L."/>
            <person name="Pisabarro A.G."/>
            <person name="Kuo A."/>
            <person name="Tritt A."/>
            <person name="Lipzen A."/>
            <person name="He G."/>
            <person name="Yan M."/>
            <person name="Ng V."/>
            <person name="Cullen D."/>
            <person name="Martin F."/>
            <person name="Rosso M.-N."/>
            <person name="Henrissat B."/>
            <person name="Hibbett D."/>
            <person name="Martinez A.T."/>
            <person name="Grigoriev I.V."/>
        </authorList>
    </citation>
    <scope>NUCLEOTIDE SEQUENCE</scope>
    <source>
        <strain evidence="2">MF-IS2</strain>
    </source>
</reference>
<dbReference type="AlphaFoldDB" id="A0A9P5XL65"/>
<dbReference type="PANTHER" id="PTHR16537">
    <property type="entry name" value="SJOEGREN SYNDROME/SCLERODERMA AUTOANTIGEN 1"/>
    <property type="match status" value="1"/>
</dbReference>
<dbReference type="EMBL" id="MU151071">
    <property type="protein sequence ID" value="KAF9452474.1"/>
    <property type="molecule type" value="Genomic_DNA"/>
</dbReference>
<comment type="caution">
    <text evidence="2">The sequence shown here is derived from an EMBL/GenBank/DDBJ whole genome shotgun (WGS) entry which is preliminary data.</text>
</comment>
<sequence>MATILDAPSALGTYMLKGWVLTNRPCPNNGCKIPLLRSPAGQAPVVHLCVNCDGSSDAPRQLRVPLLAEEPQVDTSTSNSSTSHITRASTPATEVSEAEDDLPPFVETEAMRRRREQTDRASAEIGRRLLQGWTMLGDECPRDACYYVPLVRPPKAGSEQNPKKECVLCGSIYTTEKDWAGREQLVQVSAESSSGGAAPINQASPVQTSVKPPQQIARPDASWSISVVPSEQHSVGVASAPLRVSSPIIDTLDSSAKALQLALQTLTSRLTSLSANSTLADPASIATTADAISKVTQALSQVKQLQWSEAQAHTMT</sequence>
<dbReference type="OrthoDB" id="28939at2759"/>
<dbReference type="Proteomes" id="UP000807342">
    <property type="component" value="Unassembled WGS sequence"/>
</dbReference>
<feature type="compositionally biased region" description="Polar residues" evidence="1">
    <location>
        <begin position="84"/>
        <end position="93"/>
    </location>
</feature>
<dbReference type="Pfam" id="PF06677">
    <property type="entry name" value="Auto_anti-p27"/>
    <property type="match status" value="2"/>
</dbReference>
<dbReference type="InterPro" id="IPR051888">
    <property type="entry name" value="UPF0148_domain"/>
</dbReference>
<proteinExistence type="predicted"/>
<organism evidence="2 3">
    <name type="scientific">Macrolepiota fuliginosa MF-IS2</name>
    <dbReference type="NCBI Taxonomy" id="1400762"/>
    <lineage>
        <taxon>Eukaryota</taxon>
        <taxon>Fungi</taxon>
        <taxon>Dikarya</taxon>
        <taxon>Basidiomycota</taxon>
        <taxon>Agaricomycotina</taxon>
        <taxon>Agaricomycetes</taxon>
        <taxon>Agaricomycetidae</taxon>
        <taxon>Agaricales</taxon>
        <taxon>Agaricineae</taxon>
        <taxon>Agaricaceae</taxon>
        <taxon>Macrolepiota</taxon>
    </lineage>
</organism>
<protein>
    <submittedName>
        <fullName evidence="2">Uncharacterized protein</fullName>
    </submittedName>
</protein>
<dbReference type="PANTHER" id="PTHR16537:SF1">
    <property type="entry name" value="PROTEIN ZNRD2"/>
    <property type="match status" value="1"/>
</dbReference>
<keyword evidence="3" id="KW-1185">Reference proteome</keyword>
<accession>A0A9P5XL65</accession>
<evidence type="ECO:0000256" key="1">
    <source>
        <dbReference type="SAM" id="MobiDB-lite"/>
    </source>
</evidence>
<feature type="region of interest" description="Disordered" evidence="1">
    <location>
        <begin position="191"/>
        <end position="215"/>
    </location>
</feature>
<name>A0A9P5XL65_9AGAR</name>
<evidence type="ECO:0000313" key="3">
    <source>
        <dbReference type="Proteomes" id="UP000807342"/>
    </source>
</evidence>
<evidence type="ECO:0000313" key="2">
    <source>
        <dbReference type="EMBL" id="KAF9452474.1"/>
    </source>
</evidence>
<feature type="region of interest" description="Disordered" evidence="1">
    <location>
        <begin position="68"/>
        <end position="100"/>
    </location>
</feature>
<gene>
    <name evidence="2" type="ORF">P691DRAFT_756399</name>
</gene>
<dbReference type="InterPro" id="IPR009563">
    <property type="entry name" value="SSSCA1"/>
</dbReference>
<feature type="compositionally biased region" description="Polar residues" evidence="1">
    <location>
        <begin position="191"/>
        <end position="212"/>
    </location>
</feature>